<dbReference type="Gene3D" id="3.40.630.30">
    <property type="match status" value="1"/>
</dbReference>
<dbReference type="InterPro" id="IPR016181">
    <property type="entry name" value="Acyl_CoA_acyltransferase"/>
</dbReference>
<organism evidence="5 6">
    <name type="scientific">Bacillus mesophilus</name>
    <dbReference type="NCBI Taxonomy" id="1808955"/>
    <lineage>
        <taxon>Bacteria</taxon>
        <taxon>Bacillati</taxon>
        <taxon>Bacillota</taxon>
        <taxon>Bacilli</taxon>
        <taxon>Bacillales</taxon>
        <taxon>Bacillaceae</taxon>
        <taxon>Bacillus</taxon>
    </lineage>
</organism>
<proteinExistence type="inferred from homology"/>
<evidence type="ECO:0000259" key="4">
    <source>
        <dbReference type="PROSITE" id="PS51186"/>
    </source>
</evidence>
<keyword evidence="1 5" id="KW-0808">Transferase</keyword>
<dbReference type="SUPFAM" id="SSF55729">
    <property type="entry name" value="Acyl-CoA N-acyltransferases (Nat)"/>
    <property type="match status" value="1"/>
</dbReference>
<protein>
    <submittedName>
        <fullName evidence="5">GNAT family N-acetyltransferase</fullName>
    </submittedName>
</protein>
<evidence type="ECO:0000313" key="6">
    <source>
        <dbReference type="Proteomes" id="UP000481043"/>
    </source>
</evidence>
<dbReference type="AlphaFoldDB" id="A0A6M0Q6N7"/>
<dbReference type="PANTHER" id="PTHR43792">
    <property type="entry name" value="GNAT FAMILY, PUTATIVE (AFU_ORTHOLOGUE AFUA_3G00765)-RELATED-RELATED"/>
    <property type="match status" value="1"/>
</dbReference>
<dbReference type="Proteomes" id="UP000481043">
    <property type="component" value="Unassembled WGS sequence"/>
</dbReference>
<sequence length="168" mass="19700">MVIYLVLLNEVYFESLYKFECENRNYFEKMVPSRGDEYYQYDVFITKNSELLNEIRSGTSYFYLIKNDIGEIVGRMNLIDIDHGTRKGSIGYRVGENFIGKGIANKALRLLLLEADKYNVMELHAKTTSHNIASQKVLVKAGFKESIRREEIDVNNNRLQFIFYNLIR</sequence>
<evidence type="ECO:0000256" key="3">
    <source>
        <dbReference type="ARBA" id="ARBA00038502"/>
    </source>
</evidence>
<comment type="similarity">
    <text evidence="3">Belongs to the acetyltransferase family. RimJ subfamily.</text>
</comment>
<dbReference type="RefSeq" id="WP_163177685.1">
    <property type="nucleotide sequence ID" value="NZ_JAAIWM010000001.1"/>
</dbReference>
<dbReference type="PROSITE" id="PS51186">
    <property type="entry name" value="GNAT"/>
    <property type="match status" value="1"/>
</dbReference>
<dbReference type="PANTHER" id="PTHR43792:SF8">
    <property type="entry name" value="[RIBOSOMAL PROTEIN US5]-ALANINE N-ACETYLTRANSFERASE"/>
    <property type="match status" value="1"/>
</dbReference>
<dbReference type="Pfam" id="PF13302">
    <property type="entry name" value="Acetyltransf_3"/>
    <property type="match status" value="1"/>
</dbReference>
<evidence type="ECO:0000256" key="2">
    <source>
        <dbReference type="ARBA" id="ARBA00023315"/>
    </source>
</evidence>
<dbReference type="EMBL" id="JAAIWM010000001">
    <property type="protein sequence ID" value="NEY70768.1"/>
    <property type="molecule type" value="Genomic_DNA"/>
</dbReference>
<name>A0A6M0Q6N7_9BACI</name>
<comment type="caution">
    <text evidence="5">The sequence shown here is derived from an EMBL/GenBank/DDBJ whole genome shotgun (WGS) entry which is preliminary data.</text>
</comment>
<accession>A0A6M0Q6N7</accession>
<evidence type="ECO:0000313" key="5">
    <source>
        <dbReference type="EMBL" id="NEY70768.1"/>
    </source>
</evidence>
<reference evidence="5 6" key="1">
    <citation type="submission" date="2020-02" db="EMBL/GenBank/DDBJ databases">
        <title>Bacillus aquiflavi sp. nov., isolated from yellow water of strong flavor Chinese baijiu in Yibin region of China.</title>
        <authorList>
            <person name="Xie J."/>
        </authorList>
    </citation>
    <scope>NUCLEOTIDE SEQUENCE [LARGE SCALE GENOMIC DNA]</scope>
    <source>
        <strain evidence="5 6">SA4</strain>
    </source>
</reference>
<keyword evidence="6" id="KW-1185">Reference proteome</keyword>
<dbReference type="InterPro" id="IPR051531">
    <property type="entry name" value="N-acetyltransferase"/>
</dbReference>
<evidence type="ECO:0000256" key="1">
    <source>
        <dbReference type="ARBA" id="ARBA00022679"/>
    </source>
</evidence>
<dbReference type="InterPro" id="IPR000182">
    <property type="entry name" value="GNAT_dom"/>
</dbReference>
<keyword evidence="2" id="KW-0012">Acyltransferase</keyword>
<gene>
    <name evidence="5" type="ORF">G4D63_03335</name>
</gene>
<dbReference type="GO" id="GO:0005737">
    <property type="term" value="C:cytoplasm"/>
    <property type="evidence" value="ECO:0007669"/>
    <property type="project" value="TreeGrafter"/>
</dbReference>
<feature type="domain" description="N-acetyltransferase" evidence="4">
    <location>
        <begin position="17"/>
        <end position="168"/>
    </location>
</feature>
<dbReference type="GO" id="GO:0008999">
    <property type="term" value="F:protein-N-terminal-alanine acetyltransferase activity"/>
    <property type="evidence" value="ECO:0007669"/>
    <property type="project" value="TreeGrafter"/>
</dbReference>